<dbReference type="RefSeq" id="WP_210665100.1">
    <property type="nucleotide sequence ID" value="NZ_JAGFBV010000003.1"/>
</dbReference>
<dbReference type="PANTHER" id="PTHR44845:SF7">
    <property type="entry name" value="PLIPASTATIN SYNTHASE SUBUNIT D"/>
    <property type="match status" value="1"/>
</dbReference>
<dbReference type="Pfam" id="PF00501">
    <property type="entry name" value="AMP-binding"/>
    <property type="match status" value="1"/>
</dbReference>
<dbReference type="EMBL" id="JAGFBV010000003">
    <property type="protein sequence ID" value="MBP4137059.1"/>
    <property type="molecule type" value="Genomic_DNA"/>
</dbReference>
<dbReference type="InterPro" id="IPR045851">
    <property type="entry name" value="AMP-bd_C_sf"/>
</dbReference>
<dbReference type="Gene3D" id="3.30.300.30">
    <property type="match status" value="1"/>
</dbReference>
<evidence type="ECO:0000313" key="5">
    <source>
        <dbReference type="Proteomes" id="UP000675047"/>
    </source>
</evidence>
<dbReference type="InterPro" id="IPR036736">
    <property type="entry name" value="ACP-like_sf"/>
</dbReference>
<dbReference type="Gene3D" id="1.10.1200.10">
    <property type="entry name" value="ACP-like"/>
    <property type="match status" value="1"/>
</dbReference>
<name>A0A940X5V5_9FLAO</name>
<dbReference type="PROSITE" id="PS50075">
    <property type="entry name" value="CARRIER"/>
    <property type="match status" value="1"/>
</dbReference>
<reference evidence="4 5" key="1">
    <citation type="submission" date="2021-03" db="EMBL/GenBank/DDBJ databases">
        <title>Flavobacterium Flabelliformis Sp. Nov. And Flavobacterium Geliluteum Sp. Nov., Two Novel Multidrug Resistant Psychrophilic Species Isolated From Antarctica.</title>
        <authorList>
            <person name="Kralova S."/>
            <person name="Busse H.J."/>
            <person name="Bezdicek M."/>
            <person name="Nykrynova M."/>
            <person name="Kroupova E."/>
            <person name="Krsek D."/>
            <person name="Sedlacek I."/>
        </authorList>
    </citation>
    <scope>NUCLEOTIDE SEQUENCE [LARGE SCALE GENOMIC DNA]</scope>
    <source>
        <strain evidence="4 5">P7388</strain>
    </source>
</reference>
<dbReference type="Gene3D" id="3.40.50.12780">
    <property type="entry name" value="N-terminal domain of ligase-like"/>
    <property type="match status" value="1"/>
</dbReference>
<evidence type="ECO:0000256" key="2">
    <source>
        <dbReference type="ARBA" id="ARBA00022553"/>
    </source>
</evidence>
<dbReference type="Proteomes" id="UP000675047">
    <property type="component" value="Unassembled WGS sequence"/>
</dbReference>
<proteinExistence type="predicted"/>
<sequence>MILLYENNEWEVIQGNIIGVPNDNTKIYILDPQERLCPIGVSGEICVTGNQLARGYINEKKDANFKESVVSNKKIYKTGDYARWLNNGKIEFLGRKDTQVKIRGHRIELHEIESIIEDNPLVENAIVLYKAINNNEKELIAYIKGQENLNLSKLKEEISIKLPNHMIPSYFLTIKEFPITANGKIAINDFPLPRTNETRKSLIFNETEQIIEGIWQSILSYPNIDLDDNFFDLGGNSIKVMIMARLIKEAFEVIIPVVDLYKYNTIKLLSLKINQANTAQIKTDTIKIESSLVAIQNTIRILNNLDSNDEKL</sequence>
<comment type="caution">
    <text evidence="4">The sequence shown here is derived from an EMBL/GenBank/DDBJ whole genome shotgun (WGS) entry which is preliminary data.</text>
</comment>
<dbReference type="SUPFAM" id="SSF47336">
    <property type="entry name" value="ACP-like"/>
    <property type="match status" value="1"/>
</dbReference>
<organism evidence="4 5">
    <name type="scientific">Flavobacterium geliluteum</name>
    <dbReference type="NCBI Taxonomy" id="2816120"/>
    <lineage>
        <taxon>Bacteria</taxon>
        <taxon>Pseudomonadati</taxon>
        <taxon>Bacteroidota</taxon>
        <taxon>Flavobacteriia</taxon>
        <taxon>Flavobacteriales</taxon>
        <taxon>Flavobacteriaceae</taxon>
        <taxon>Flavobacterium</taxon>
    </lineage>
</organism>
<feature type="domain" description="Carrier" evidence="3">
    <location>
        <begin position="202"/>
        <end position="277"/>
    </location>
</feature>
<gene>
    <name evidence="4" type="ORF">J3495_03075</name>
</gene>
<protein>
    <submittedName>
        <fullName evidence="4">Non-ribosomal peptide synthetase</fullName>
    </submittedName>
</protein>
<evidence type="ECO:0000259" key="3">
    <source>
        <dbReference type="PROSITE" id="PS50075"/>
    </source>
</evidence>
<dbReference type="SUPFAM" id="SSF56801">
    <property type="entry name" value="Acetyl-CoA synthetase-like"/>
    <property type="match status" value="1"/>
</dbReference>
<dbReference type="Pfam" id="PF00550">
    <property type="entry name" value="PP-binding"/>
    <property type="match status" value="1"/>
</dbReference>
<accession>A0A940X5V5</accession>
<dbReference type="PANTHER" id="PTHR44845">
    <property type="entry name" value="CARRIER DOMAIN-CONTAINING PROTEIN"/>
    <property type="match status" value="1"/>
</dbReference>
<keyword evidence="1" id="KW-0596">Phosphopantetheine</keyword>
<evidence type="ECO:0000313" key="4">
    <source>
        <dbReference type="EMBL" id="MBP4137059.1"/>
    </source>
</evidence>
<dbReference type="InterPro" id="IPR000873">
    <property type="entry name" value="AMP-dep_synth/lig_dom"/>
</dbReference>
<dbReference type="InterPro" id="IPR042099">
    <property type="entry name" value="ANL_N_sf"/>
</dbReference>
<dbReference type="InterPro" id="IPR009081">
    <property type="entry name" value="PP-bd_ACP"/>
</dbReference>
<dbReference type="AlphaFoldDB" id="A0A940X5V5"/>
<keyword evidence="2" id="KW-0597">Phosphoprotein</keyword>
<evidence type="ECO:0000256" key="1">
    <source>
        <dbReference type="ARBA" id="ARBA00022450"/>
    </source>
</evidence>
<keyword evidence="5" id="KW-1185">Reference proteome</keyword>